<feature type="domain" description="DRBM" evidence="3">
    <location>
        <begin position="227"/>
        <end position="251"/>
    </location>
</feature>
<reference evidence="4 5" key="1">
    <citation type="journal article" date="2009" name="Science">
        <title>Green evolution and dynamic adaptations revealed by genomes of the marine picoeukaryotes Micromonas.</title>
        <authorList>
            <person name="Worden A.Z."/>
            <person name="Lee J.H."/>
            <person name="Mock T."/>
            <person name="Rouze P."/>
            <person name="Simmons M.P."/>
            <person name="Aerts A.L."/>
            <person name="Allen A.E."/>
            <person name="Cuvelier M.L."/>
            <person name="Derelle E."/>
            <person name="Everett M.V."/>
            <person name="Foulon E."/>
            <person name="Grimwood J."/>
            <person name="Gundlach H."/>
            <person name="Henrissat B."/>
            <person name="Napoli C."/>
            <person name="McDonald S.M."/>
            <person name="Parker M.S."/>
            <person name="Rombauts S."/>
            <person name="Salamov A."/>
            <person name="Von Dassow P."/>
            <person name="Badger J.H."/>
            <person name="Coutinho P.M."/>
            <person name="Demir E."/>
            <person name="Dubchak I."/>
            <person name="Gentemann C."/>
            <person name="Eikrem W."/>
            <person name="Gready J.E."/>
            <person name="John U."/>
            <person name="Lanier W."/>
            <person name="Lindquist E.A."/>
            <person name="Lucas S."/>
            <person name="Mayer K.F."/>
            <person name="Moreau H."/>
            <person name="Not F."/>
            <person name="Otillar R."/>
            <person name="Panaud O."/>
            <person name="Pangilinan J."/>
            <person name="Paulsen I."/>
            <person name="Piegu B."/>
            <person name="Poliakov A."/>
            <person name="Robbens S."/>
            <person name="Schmutz J."/>
            <person name="Toulza E."/>
            <person name="Wyss T."/>
            <person name="Zelensky A."/>
            <person name="Zhou K."/>
            <person name="Armbrust E.V."/>
            <person name="Bhattacharya D."/>
            <person name="Goodenough U.W."/>
            <person name="Van de Peer Y."/>
            <person name="Grigoriev I.V."/>
        </authorList>
    </citation>
    <scope>NUCLEOTIDE SEQUENCE [LARGE SCALE GENOMIC DNA]</scope>
    <source>
        <strain evidence="4 5">CCMP1545</strain>
    </source>
</reference>
<sequence length="438" mass="46778">MPPKRAKPTTDAPPAETDAEADVQVHGEGAGAHDATNDAEPRTEDAATTDEKTTTTKDAGGERSPRGHVGQTPKGTSSAPSAAMDPMNYLLPEEQYANVRAMLAAAVNDVSTKLQNRTPSMMLYEHCQRSAKHGARERPHVLRWTETIDPTAEEDDDDAKTKKKKKPSTKATTKAKSEDVDAGEGAKTEEEDVAEDAAAAAAAARAFRCAVDVLDGEGDDAPLVASASASASNKKEAKQKAAAGAIEALMKLGVQAHEFTRLPKRSAAGKRKAPPEHARTGATGGNGDGGGGGVSNREAKRQNGGGRGRGDSWNGGRGGGRGGRAYGHGRAQQQQPNYALQRAIYTAAGVPRGTMYALHQHQHQHQQQQQQQQQYHHQQHHNQHQPTMMMQPMFVPYQQHPGVPRLPDLSGLIHDMQRGRGGQHWHQGGQRGRGGGGW</sequence>
<dbReference type="AlphaFoldDB" id="C1MI22"/>
<keyword evidence="5" id="KW-1185">Reference proteome</keyword>
<feature type="compositionally biased region" description="Gly residues" evidence="2">
    <location>
        <begin position="429"/>
        <end position="438"/>
    </location>
</feature>
<evidence type="ECO:0000256" key="2">
    <source>
        <dbReference type="SAM" id="MobiDB-lite"/>
    </source>
</evidence>
<organism evidence="5">
    <name type="scientific">Micromonas pusilla (strain CCMP1545)</name>
    <name type="common">Picoplanktonic green alga</name>
    <dbReference type="NCBI Taxonomy" id="564608"/>
    <lineage>
        <taxon>Eukaryota</taxon>
        <taxon>Viridiplantae</taxon>
        <taxon>Chlorophyta</taxon>
        <taxon>Mamiellophyceae</taxon>
        <taxon>Mamiellales</taxon>
        <taxon>Mamiellaceae</taxon>
        <taxon>Micromonas</taxon>
    </lineage>
</organism>
<gene>
    <name evidence="4" type="ORF">MICPUCDRAFT_38003</name>
</gene>
<protein>
    <submittedName>
        <fullName evidence="4">Predicted protein</fullName>
    </submittedName>
</protein>
<feature type="region of interest" description="Disordered" evidence="2">
    <location>
        <begin position="418"/>
        <end position="438"/>
    </location>
</feature>
<feature type="compositionally biased region" description="Basic residues" evidence="2">
    <location>
        <begin position="262"/>
        <end position="272"/>
    </location>
</feature>
<proteinExistence type="predicted"/>
<dbReference type="KEGG" id="mpp:MICPUCDRAFT_38003"/>
<feature type="compositionally biased region" description="Gly residues" evidence="2">
    <location>
        <begin position="303"/>
        <end position="326"/>
    </location>
</feature>
<evidence type="ECO:0000313" key="5">
    <source>
        <dbReference type="Proteomes" id="UP000001876"/>
    </source>
</evidence>
<dbReference type="RefSeq" id="XP_003055054.1">
    <property type="nucleotide sequence ID" value="XM_003055008.1"/>
</dbReference>
<evidence type="ECO:0000313" key="4">
    <source>
        <dbReference type="EMBL" id="EEH60306.1"/>
    </source>
</evidence>
<feature type="compositionally biased region" description="Basic and acidic residues" evidence="2">
    <location>
        <begin position="35"/>
        <end position="65"/>
    </location>
</feature>
<feature type="region of interest" description="Disordered" evidence="2">
    <location>
        <begin position="145"/>
        <end position="194"/>
    </location>
</feature>
<feature type="compositionally biased region" description="Gly residues" evidence="2">
    <location>
        <begin position="282"/>
        <end position="294"/>
    </location>
</feature>
<accession>C1MI22</accession>
<dbReference type="GO" id="GO:0003723">
    <property type="term" value="F:RNA binding"/>
    <property type="evidence" value="ECO:0007669"/>
    <property type="project" value="UniProtKB-UniRule"/>
</dbReference>
<feature type="region of interest" description="Disordered" evidence="2">
    <location>
        <begin position="1"/>
        <end position="86"/>
    </location>
</feature>
<evidence type="ECO:0000259" key="3">
    <source>
        <dbReference type="PROSITE" id="PS50137"/>
    </source>
</evidence>
<feature type="compositionally biased region" description="Low complexity" evidence="2">
    <location>
        <begin position="365"/>
        <end position="376"/>
    </location>
</feature>
<feature type="compositionally biased region" description="Basic and acidic residues" evidence="2">
    <location>
        <begin position="175"/>
        <end position="188"/>
    </location>
</feature>
<dbReference type="Proteomes" id="UP000001876">
    <property type="component" value="Unassembled WGS sequence"/>
</dbReference>
<dbReference type="GeneID" id="9681159"/>
<evidence type="ECO:0000256" key="1">
    <source>
        <dbReference type="PROSITE-ProRule" id="PRU00266"/>
    </source>
</evidence>
<feature type="region of interest" description="Disordered" evidence="2">
    <location>
        <begin position="358"/>
        <end position="385"/>
    </location>
</feature>
<name>C1MI22_MICPC</name>
<dbReference type="PROSITE" id="PS50137">
    <property type="entry name" value="DS_RBD"/>
    <property type="match status" value="1"/>
</dbReference>
<feature type="region of interest" description="Disordered" evidence="2">
    <location>
        <begin position="260"/>
        <end position="335"/>
    </location>
</feature>
<dbReference type="InterPro" id="IPR014720">
    <property type="entry name" value="dsRBD_dom"/>
</dbReference>
<keyword evidence="1" id="KW-0694">RNA-binding</keyword>
<dbReference type="EMBL" id="GG663735">
    <property type="protein sequence ID" value="EEH60306.1"/>
    <property type="molecule type" value="Genomic_DNA"/>
</dbReference>